<dbReference type="Gene3D" id="3.40.50.150">
    <property type="entry name" value="Vaccinia Virus protein VP39"/>
    <property type="match status" value="1"/>
</dbReference>
<dbReference type="CDD" id="cd02440">
    <property type="entry name" value="AdoMet_MTases"/>
    <property type="match status" value="1"/>
</dbReference>
<gene>
    <name evidence="8" type="ORF">QOZ94_001847</name>
</gene>
<dbReference type="EMBL" id="JAUSVY010000003">
    <property type="protein sequence ID" value="MDQ0505065.1"/>
    <property type="molecule type" value="Genomic_DNA"/>
</dbReference>
<dbReference type="SUPFAM" id="SSF53335">
    <property type="entry name" value="S-adenosyl-L-methionine-dependent methyltransferases"/>
    <property type="match status" value="1"/>
</dbReference>
<dbReference type="GO" id="GO:0032259">
    <property type="term" value="P:methylation"/>
    <property type="evidence" value="ECO:0007669"/>
    <property type="project" value="UniProtKB-KW"/>
</dbReference>
<feature type="binding site" evidence="6">
    <location>
        <position position="275"/>
    </location>
    <ligand>
        <name>S-adenosyl-L-methionine</name>
        <dbReference type="ChEBI" id="CHEBI:59789"/>
    </ligand>
</feature>
<dbReference type="Proteomes" id="UP001241747">
    <property type="component" value="Unassembled WGS sequence"/>
</dbReference>
<reference evidence="8 9" key="1">
    <citation type="submission" date="2023-07" db="EMBL/GenBank/DDBJ databases">
        <title>Genomic Encyclopedia of Type Strains, Phase IV (KMG-IV): sequencing the most valuable type-strain genomes for metagenomic binning, comparative biology and taxonomic classification.</title>
        <authorList>
            <person name="Goeker M."/>
        </authorList>
    </citation>
    <scope>NUCLEOTIDE SEQUENCE [LARGE SCALE GENOMIC DNA]</scope>
    <source>
        <strain evidence="8 9">DSM 3770</strain>
    </source>
</reference>
<keyword evidence="1" id="KW-0479">Metal-binding</keyword>
<keyword evidence="3 6" id="KW-0808">Transferase</keyword>
<keyword evidence="1" id="KW-0004">4Fe-4S</keyword>
<name>A0ABU0LDC3_XANAG</name>
<keyword evidence="2 6" id="KW-0489">Methyltransferase</keyword>
<comment type="similarity">
    <text evidence="6">Belongs to the class I-like SAM-binding methyltransferase superfamily. RNA M5U methyltransferase family.</text>
</comment>
<dbReference type="InterPro" id="IPR030390">
    <property type="entry name" value="MeTrfase_TrmA_AS"/>
</dbReference>
<evidence type="ECO:0000256" key="1">
    <source>
        <dbReference type="ARBA" id="ARBA00022485"/>
    </source>
</evidence>
<dbReference type="PROSITE" id="PS01230">
    <property type="entry name" value="TRMA_1"/>
    <property type="match status" value="1"/>
</dbReference>
<evidence type="ECO:0000256" key="3">
    <source>
        <dbReference type="ARBA" id="ARBA00022679"/>
    </source>
</evidence>
<comment type="caution">
    <text evidence="8">The sequence shown here is derived from an EMBL/GenBank/DDBJ whole genome shotgun (WGS) entry which is preliminary data.</text>
</comment>
<keyword evidence="5" id="KW-0411">Iron-sulfur</keyword>
<dbReference type="Gene3D" id="2.40.50.140">
    <property type="entry name" value="Nucleic acid-binding proteins"/>
    <property type="match status" value="1"/>
</dbReference>
<evidence type="ECO:0000256" key="4">
    <source>
        <dbReference type="ARBA" id="ARBA00022691"/>
    </source>
</evidence>
<evidence type="ECO:0000256" key="2">
    <source>
        <dbReference type="ARBA" id="ARBA00022603"/>
    </source>
</evidence>
<dbReference type="Pfam" id="PF05958">
    <property type="entry name" value="tRNA_U5-meth_tr"/>
    <property type="match status" value="1"/>
</dbReference>
<accession>A0ABU0LDC3</accession>
<dbReference type="Gene3D" id="2.40.50.1070">
    <property type="match status" value="1"/>
</dbReference>
<keyword evidence="1" id="KW-0408">Iron</keyword>
<feature type="binding site" evidence="6">
    <location>
        <position position="295"/>
    </location>
    <ligand>
        <name>S-adenosyl-L-methionine</name>
        <dbReference type="ChEBI" id="CHEBI:59789"/>
    </ligand>
</feature>
<feature type="binding site" evidence="6">
    <location>
        <position position="342"/>
    </location>
    <ligand>
        <name>S-adenosyl-L-methionine</name>
        <dbReference type="ChEBI" id="CHEBI:59789"/>
    </ligand>
</feature>
<dbReference type="GO" id="GO:0008168">
    <property type="term" value="F:methyltransferase activity"/>
    <property type="evidence" value="ECO:0007669"/>
    <property type="project" value="UniProtKB-KW"/>
</dbReference>
<evidence type="ECO:0000313" key="8">
    <source>
        <dbReference type="EMBL" id="MDQ0505065.1"/>
    </source>
</evidence>
<feature type="active site" evidence="7">
    <location>
        <position position="368"/>
    </location>
</feature>
<dbReference type="PROSITE" id="PS51687">
    <property type="entry name" value="SAM_MT_RNA_M5U"/>
    <property type="match status" value="1"/>
</dbReference>
<dbReference type="InterPro" id="IPR029063">
    <property type="entry name" value="SAM-dependent_MTases_sf"/>
</dbReference>
<dbReference type="PANTHER" id="PTHR11061:SF49">
    <property type="entry name" value="23S RRNA (URACIL(1939)-C(5))-METHYLTRANSFERASE RLMD"/>
    <property type="match status" value="1"/>
</dbReference>
<evidence type="ECO:0000313" key="9">
    <source>
        <dbReference type="Proteomes" id="UP001241747"/>
    </source>
</evidence>
<evidence type="ECO:0000256" key="7">
    <source>
        <dbReference type="PROSITE-ProRule" id="PRU10015"/>
    </source>
</evidence>
<dbReference type="InterPro" id="IPR012340">
    <property type="entry name" value="NA-bd_OB-fold"/>
</dbReference>
<feature type="binding site" evidence="6">
    <location>
        <position position="248"/>
    </location>
    <ligand>
        <name>S-adenosyl-L-methionine</name>
        <dbReference type="ChEBI" id="CHEBI:59789"/>
    </ligand>
</feature>
<dbReference type="InterPro" id="IPR010280">
    <property type="entry name" value="U5_MeTrfase_fam"/>
</dbReference>
<protein>
    <submittedName>
        <fullName evidence="8">23S rRNA (Uracil1939-C5)-methyltransferase</fullName>
        <ecNumber evidence="8">2.1.1.190</ecNumber>
    </submittedName>
</protein>
<dbReference type="EC" id="2.1.1.190" evidence="8"/>
<feature type="active site" description="Nucleophile" evidence="6">
    <location>
        <position position="368"/>
    </location>
</feature>
<evidence type="ECO:0000256" key="6">
    <source>
        <dbReference type="PROSITE-ProRule" id="PRU01024"/>
    </source>
</evidence>
<sequence length="410" mass="43518">MTAMMVDLDVRRVGAQGDGVAEGPNGPVFVPYALAGEKVRGVLEGERLTGLEVLEPSPERVAPECPHFGRCGGCLLQHWQLAPYLDWKRTLVVDALAREGLEVEVAPLVDAHGEGRRRVIFHARQYGVHTVVGFAERKSHAMVALEACPVLAPGLDLALPAARAVAEALAPLKKPLDLQVIATDTGLDMDVRGSGPLPPALLMDLAVLAERYGLARLTRHGELVLQRTAPVLVMGVARVELPPAAFLQATRSGEEVLSRMVLAATAGAKSVADLFAGVGTFALRLAASARVFAAESHAPAMAALKKAAHAPGLKPVSGEARDLFRRPLQGAELSAFDAVVIDPPRQGAEAQARELALAKVGRLAYVSCNAATFARDARILAGGGWRLDQVTPVDQFRYSPHVELVATFSR</sequence>
<dbReference type="PANTHER" id="PTHR11061">
    <property type="entry name" value="RNA M5U METHYLTRANSFERASE"/>
    <property type="match status" value="1"/>
</dbReference>
<keyword evidence="4 6" id="KW-0949">S-adenosyl-L-methionine</keyword>
<evidence type="ECO:0000256" key="5">
    <source>
        <dbReference type="ARBA" id="ARBA00023014"/>
    </source>
</evidence>
<organism evidence="8 9">
    <name type="scientific">Xanthobacter agilis</name>
    <dbReference type="NCBI Taxonomy" id="47492"/>
    <lineage>
        <taxon>Bacteria</taxon>
        <taxon>Pseudomonadati</taxon>
        <taxon>Pseudomonadota</taxon>
        <taxon>Alphaproteobacteria</taxon>
        <taxon>Hyphomicrobiales</taxon>
        <taxon>Xanthobacteraceae</taxon>
        <taxon>Xanthobacter</taxon>
    </lineage>
</organism>
<keyword evidence="9" id="KW-1185">Reference proteome</keyword>
<proteinExistence type="inferred from homology"/>